<sequence>MKLTAILLKLSAFLVVTLISGAFVAVLAGNLRFGPTETYRAVFSTASGVSGGSEVRIAGVPVGTVDGVELDGSGNAVVTFDVDEDIRLTRGTQALIRYKNLIGDRFLELRQGSGEMVWLDRGEAIPLANTTPALDIDQVVNGFKPLLQGLDPNQANSLATSLIAVLNGQETAVSTLVDQLTVLTTSLADRNEAIGRIITNFNEVLSTINSRHQKFDNLIDGLAMLVRDLSRDRGSISGSLVKIDGLTAALGDIVSSVRPDLAAGVGDLGRLSGNLNTSADTLSMILGSLPETYRLTARASSYGSFVNFFVCGLAIKYGPGSADQTPMFTAPATRCHP</sequence>
<dbReference type="PANTHER" id="PTHR33371">
    <property type="entry name" value="INTERMEMBRANE PHOSPHOLIPID TRANSPORT SYSTEM BINDING PROTEIN MLAD-RELATED"/>
    <property type="match status" value="1"/>
</dbReference>
<dbReference type="GO" id="GO:0051701">
    <property type="term" value="P:biological process involved in interaction with host"/>
    <property type="evidence" value="ECO:0007669"/>
    <property type="project" value="TreeGrafter"/>
</dbReference>
<protein>
    <submittedName>
        <fullName evidence="3">Phospholipid/cholesterol/gamma-HCH transport system substrate-binding protein</fullName>
    </submittedName>
</protein>
<feature type="domain" description="Mammalian cell entry C-terminal" evidence="2">
    <location>
        <begin position="119"/>
        <end position="321"/>
    </location>
</feature>
<dbReference type="InterPro" id="IPR005693">
    <property type="entry name" value="Mce"/>
</dbReference>
<dbReference type="NCBIfam" id="TIGR00996">
    <property type="entry name" value="Mtu_fam_mce"/>
    <property type="match status" value="1"/>
</dbReference>
<accession>A0A1H2LEI7</accession>
<proteinExistence type="predicted"/>
<gene>
    <name evidence="3" type="ORF">SAMN04488548_136217</name>
</gene>
<dbReference type="InterPro" id="IPR052336">
    <property type="entry name" value="MlaD_Phospholipid_Transporter"/>
</dbReference>
<dbReference type="AlphaFoldDB" id="A0A1H2LEI7"/>
<dbReference type="EMBL" id="FNLM01000036">
    <property type="protein sequence ID" value="SDU79460.1"/>
    <property type="molecule type" value="Genomic_DNA"/>
</dbReference>
<dbReference type="Pfam" id="PF02470">
    <property type="entry name" value="MlaD"/>
    <property type="match status" value="1"/>
</dbReference>
<dbReference type="STRING" id="158898.SAMN04488548_136217"/>
<evidence type="ECO:0000313" key="4">
    <source>
        <dbReference type="Proteomes" id="UP000183180"/>
    </source>
</evidence>
<evidence type="ECO:0000259" key="2">
    <source>
        <dbReference type="Pfam" id="PF11887"/>
    </source>
</evidence>
<dbReference type="GO" id="GO:0005576">
    <property type="term" value="C:extracellular region"/>
    <property type="evidence" value="ECO:0007669"/>
    <property type="project" value="TreeGrafter"/>
</dbReference>
<dbReference type="InterPro" id="IPR024516">
    <property type="entry name" value="Mce_C"/>
</dbReference>
<organism evidence="3 4">
    <name type="scientific">Gordonia westfalica</name>
    <dbReference type="NCBI Taxonomy" id="158898"/>
    <lineage>
        <taxon>Bacteria</taxon>
        <taxon>Bacillati</taxon>
        <taxon>Actinomycetota</taxon>
        <taxon>Actinomycetes</taxon>
        <taxon>Mycobacteriales</taxon>
        <taxon>Gordoniaceae</taxon>
        <taxon>Gordonia</taxon>
    </lineage>
</organism>
<name>A0A1H2LEI7_9ACTN</name>
<dbReference type="PANTHER" id="PTHR33371:SF17">
    <property type="entry name" value="MCE-FAMILY PROTEIN MCE1B"/>
    <property type="match status" value="1"/>
</dbReference>
<dbReference type="Pfam" id="PF11887">
    <property type="entry name" value="Mce4_CUP1"/>
    <property type="match status" value="1"/>
</dbReference>
<evidence type="ECO:0000259" key="1">
    <source>
        <dbReference type="Pfam" id="PF02470"/>
    </source>
</evidence>
<reference evidence="3 4" key="1">
    <citation type="submission" date="2016-10" db="EMBL/GenBank/DDBJ databases">
        <authorList>
            <person name="de Groot N.N."/>
        </authorList>
    </citation>
    <scope>NUCLEOTIDE SEQUENCE [LARGE SCALE GENOMIC DNA]</scope>
    <source>
        <strain evidence="3 4">DSM 44215</strain>
    </source>
</reference>
<dbReference type="Proteomes" id="UP000183180">
    <property type="component" value="Unassembled WGS sequence"/>
</dbReference>
<feature type="domain" description="Mce/MlaD" evidence="1">
    <location>
        <begin position="36"/>
        <end position="112"/>
    </location>
</feature>
<dbReference type="RefSeq" id="WP_074853511.1">
    <property type="nucleotide sequence ID" value="NZ_FNLM01000036.1"/>
</dbReference>
<dbReference type="OrthoDB" id="338143at2"/>
<evidence type="ECO:0000313" key="3">
    <source>
        <dbReference type="EMBL" id="SDU79460.1"/>
    </source>
</evidence>
<dbReference type="InterPro" id="IPR003399">
    <property type="entry name" value="Mce/MlaD"/>
</dbReference>